<name>A0A154MYK3_9PSEU</name>
<dbReference type="Proteomes" id="UP000186883">
    <property type="component" value="Unassembled WGS sequence"/>
</dbReference>
<dbReference type="GO" id="GO:0016787">
    <property type="term" value="F:hydrolase activity"/>
    <property type="evidence" value="ECO:0007669"/>
    <property type="project" value="UniProtKB-KW"/>
</dbReference>
<organism evidence="2 4">
    <name type="scientific">Amycolatopsis regifaucium</name>
    <dbReference type="NCBI Taxonomy" id="546365"/>
    <lineage>
        <taxon>Bacteria</taxon>
        <taxon>Bacillati</taxon>
        <taxon>Actinomycetota</taxon>
        <taxon>Actinomycetes</taxon>
        <taxon>Pseudonocardiales</taxon>
        <taxon>Pseudonocardiaceae</taxon>
        <taxon>Amycolatopsis</taxon>
    </lineage>
</organism>
<dbReference type="InterPro" id="IPR050266">
    <property type="entry name" value="AB_hydrolase_sf"/>
</dbReference>
<dbReference type="OrthoDB" id="5513277at2"/>
<dbReference type="Gene3D" id="3.40.50.1820">
    <property type="entry name" value="alpha/beta hydrolase"/>
    <property type="match status" value="1"/>
</dbReference>
<reference evidence="3 5" key="2">
    <citation type="submission" date="2016-11" db="EMBL/GenBank/DDBJ databases">
        <title>Genome sequencing of Amycolatopsis regifaucium.</title>
        <authorList>
            <person name="Mayilraj S."/>
            <person name="Kaur N."/>
        </authorList>
    </citation>
    <scope>NUCLEOTIDE SEQUENCE [LARGE SCALE GENOMIC DNA]</scope>
    <source>
        <strain evidence="3 5">GY080</strain>
    </source>
</reference>
<dbReference type="Pfam" id="PF12697">
    <property type="entry name" value="Abhydrolase_6"/>
    <property type="match status" value="1"/>
</dbReference>
<protein>
    <submittedName>
        <fullName evidence="2">Alpha/beta hydrolase</fullName>
    </submittedName>
</protein>
<dbReference type="EMBL" id="LQCI01000001">
    <property type="protein sequence ID" value="KZB88549.1"/>
    <property type="molecule type" value="Genomic_DNA"/>
</dbReference>
<comment type="caution">
    <text evidence="2">The sequence shown here is derived from an EMBL/GenBank/DDBJ whole genome shotgun (WGS) entry which is preliminary data.</text>
</comment>
<proteinExistence type="predicted"/>
<dbReference type="PANTHER" id="PTHR43798">
    <property type="entry name" value="MONOACYLGLYCEROL LIPASE"/>
    <property type="match status" value="1"/>
</dbReference>
<evidence type="ECO:0000313" key="3">
    <source>
        <dbReference type="EMBL" id="OKA07279.1"/>
    </source>
</evidence>
<dbReference type="InterPro" id="IPR029058">
    <property type="entry name" value="AB_hydrolase_fold"/>
</dbReference>
<dbReference type="InterPro" id="IPR000073">
    <property type="entry name" value="AB_hydrolase_1"/>
</dbReference>
<gene>
    <name evidence="3" type="ORF">ATP06_0215565</name>
    <name evidence="2" type="ORF">AVL48_00225</name>
</gene>
<keyword evidence="2" id="KW-0378">Hydrolase</keyword>
<feature type="domain" description="AB hydrolase-1" evidence="1">
    <location>
        <begin position="54"/>
        <end position="276"/>
    </location>
</feature>
<evidence type="ECO:0000313" key="4">
    <source>
        <dbReference type="Proteomes" id="UP000076321"/>
    </source>
</evidence>
<dbReference type="EMBL" id="LOBU02000013">
    <property type="protein sequence ID" value="OKA07279.1"/>
    <property type="molecule type" value="Genomic_DNA"/>
</dbReference>
<dbReference type="SUPFAM" id="SSF53474">
    <property type="entry name" value="alpha/beta-Hydrolases"/>
    <property type="match status" value="1"/>
</dbReference>
<keyword evidence="5" id="KW-1185">Reference proteome</keyword>
<sequence>MLGEFPDEKTEKRFFAVYDDILRRWPVPAEEWDIETTFGPTRVRRCGAERGTPIVLLPGGRGASLSWYPHIAELAQRHRIYAVDTIGEPGRSVQTAPLENSEDCADWLSEVLDGVLAGSGHEKVHLAGVSRGGWLSLNLASRNTERIAGVVTFEASGFGVIGRSFIWWSLGEIFRWFLPKWLLRLIASGDPEARHILRPLLFAALEYRDQLPEMHLFGDDELASIEVPTRIVVAERSVIHDAREVAARLESLNPHIRVEVVPKATHGLSLERPELVTTRILEAARERHADAAD</sequence>
<dbReference type="RefSeq" id="WP_061983054.1">
    <property type="nucleotide sequence ID" value="NZ_FOPQ01000011.1"/>
</dbReference>
<accession>A0A154MYK3</accession>
<reference evidence="2 4" key="1">
    <citation type="submission" date="2015-12" db="EMBL/GenBank/DDBJ databases">
        <title>Amycolatopsis regifaucium genome sequencing and assembly.</title>
        <authorList>
            <person name="Mayilraj S."/>
        </authorList>
    </citation>
    <scope>NUCLEOTIDE SEQUENCE [LARGE SCALE GENOMIC DNA]</scope>
    <source>
        <strain evidence="2 4">GY080</strain>
    </source>
</reference>
<evidence type="ECO:0000259" key="1">
    <source>
        <dbReference type="Pfam" id="PF12697"/>
    </source>
</evidence>
<dbReference type="AlphaFoldDB" id="A0A154MYK3"/>
<evidence type="ECO:0000313" key="5">
    <source>
        <dbReference type="Proteomes" id="UP000186883"/>
    </source>
</evidence>
<evidence type="ECO:0000313" key="2">
    <source>
        <dbReference type="EMBL" id="KZB88549.1"/>
    </source>
</evidence>
<dbReference type="Proteomes" id="UP000076321">
    <property type="component" value="Unassembled WGS sequence"/>
</dbReference>